<dbReference type="OrthoDB" id="5062115at2759"/>
<feature type="transmembrane region" description="Helical" evidence="4">
    <location>
        <begin position="208"/>
        <end position="227"/>
    </location>
</feature>
<reference evidence="5" key="1">
    <citation type="submission" date="2021-05" db="EMBL/GenBank/DDBJ databases">
        <authorList>
            <person name="Tigano A."/>
        </authorList>
    </citation>
    <scope>NUCLEOTIDE SEQUENCE</scope>
</reference>
<proteinExistence type="predicted"/>
<dbReference type="PANTHER" id="PTHR11388:SF89">
    <property type="entry name" value="SOLUTE CARRIER ORGANIC ANION TRANSPORTER FAMILY MEMBER 1B3"/>
    <property type="match status" value="1"/>
</dbReference>
<evidence type="ECO:0000256" key="4">
    <source>
        <dbReference type="SAM" id="Phobius"/>
    </source>
</evidence>
<feature type="transmembrane region" description="Helical" evidence="4">
    <location>
        <begin position="275"/>
        <end position="296"/>
    </location>
</feature>
<feature type="transmembrane region" description="Helical" evidence="4">
    <location>
        <begin position="20"/>
        <end position="42"/>
    </location>
</feature>
<comment type="subcellular location">
    <subcellularLocation>
        <location evidence="1">Membrane</location>
        <topology evidence="1">Multi-pass membrane protein</topology>
    </subcellularLocation>
</comment>
<feature type="compositionally biased region" description="Basic and acidic residues" evidence="3">
    <location>
        <begin position="73"/>
        <end position="88"/>
    </location>
</feature>
<evidence type="ECO:0000313" key="5">
    <source>
        <dbReference type="EMBL" id="CAG5868034.1"/>
    </source>
</evidence>
<feature type="region of interest" description="Disordered" evidence="3">
    <location>
        <begin position="64"/>
        <end position="126"/>
    </location>
</feature>
<dbReference type="PANTHER" id="PTHR11388">
    <property type="entry name" value="ORGANIC ANION TRANSPORTER"/>
    <property type="match status" value="1"/>
</dbReference>
<accession>A0A8S4ALZ1</accession>
<dbReference type="InterPro" id="IPR004156">
    <property type="entry name" value="OATP"/>
</dbReference>
<feature type="compositionally biased region" description="Basic and acidic residues" evidence="3">
    <location>
        <begin position="114"/>
        <end position="126"/>
    </location>
</feature>
<dbReference type="AlphaFoldDB" id="A0A8S4ALZ1"/>
<dbReference type="GO" id="GO:0015347">
    <property type="term" value="F:sodium-independent organic anion transmembrane transporter activity"/>
    <property type="evidence" value="ECO:0007669"/>
    <property type="project" value="TreeGrafter"/>
</dbReference>
<evidence type="ECO:0000313" key="6">
    <source>
        <dbReference type="Proteomes" id="UP000677803"/>
    </source>
</evidence>
<keyword evidence="2" id="KW-1015">Disulfide bond</keyword>
<keyword evidence="4" id="KW-1133">Transmembrane helix</keyword>
<keyword evidence="6" id="KW-1185">Reference proteome</keyword>
<evidence type="ECO:0000256" key="1">
    <source>
        <dbReference type="ARBA" id="ARBA00004141"/>
    </source>
</evidence>
<dbReference type="EMBL" id="CAJRST010003669">
    <property type="protein sequence ID" value="CAG5868034.1"/>
    <property type="molecule type" value="Genomic_DNA"/>
</dbReference>
<dbReference type="InterPro" id="IPR036259">
    <property type="entry name" value="MFS_trans_sf"/>
</dbReference>
<organism evidence="5 6">
    <name type="scientific">Menidia menidia</name>
    <name type="common">Atlantic silverside</name>
    <dbReference type="NCBI Taxonomy" id="238744"/>
    <lineage>
        <taxon>Eukaryota</taxon>
        <taxon>Metazoa</taxon>
        <taxon>Chordata</taxon>
        <taxon>Craniata</taxon>
        <taxon>Vertebrata</taxon>
        <taxon>Euteleostomi</taxon>
        <taxon>Actinopterygii</taxon>
        <taxon>Neopterygii</taxon>
        <taxon>Teleostei</taxon>
        <taxon>Neoteleostei</taxon>
        <taxon>Acanthomorphata</taxon>
        <taxon>Ovalentaria</taxon>
        <taxon>Atherinomorphae</taxon>
        <taxon>Atheriniformes</taxon>
        <taxon>Atherinopsidae</taxon>
        <taxon>Menidiinae</taxon>
        <taxon>Menidia</taxon>
    </lineage>
</organism>
<keyword evidence="4" id="KW-0472">Membrane</keyword>
<feature type="transmembrane region" description="Helical" evidence="4">
    <location>
        <begin position="151"/>
        <end position="172"/>
    </location>
</feature>
<dbReference type="SUPFAM" id="SSF103473">
    <property type="entry name" value="MFS general substrate transporter"/>
    <property type="match status" value="2"/>
</dbReference>
<evidence type="ECO:0000256" key="3">
    <source>
        <dbReference type="SAM" id="MobiDB-lite"/>
    </source>
</evidence>
<name>A0A8S4ALZ1_9TELE</name>
<evidence type="ECO:0000256" key="2">
    <source>
        <dbReference type="ARBA" id="ARBA00023157"/>
    </source>
</evidence>
<dbReference type="Proteomes" id="UP000677803">
    <property type="component" value="Unassembled WGS sequence"/>
</dbReference>
<comment type="caution">
    <text evidence="5">The sequence shown here is derived from an EMBL/GenBank/DDBJ whole genome shotgun (WGS) entry which is preliminary data.</text>
</comment>
<dbReference type="GO" id="GO:0043252">
    <property type="term" value="P:sodium-independent organic anion transport"/>
    <property type="evidence" value="ECO:0007669"/>
    <property type="project" value="TreeGrafter"/>
</dbReference>
<dbReference type="Pfam" id="PF03137">
    <property type="entry name" value="OATP"/>
    <property type="match status" value="2"/>
</dbReference>
<gene>
    <name evidence="5" type="ORF">MMEN_LOCUS4646</name>
</gene>
<protein>
    <submittedName>
        <fullName evidence="5">(Atlantic silverside) hypothetical protein</fullName>
    </submittedName>
</protein>
<dbReference type="Gene3D" id="1.20.1250.20">
    <property type="entry name" value="MFS general substrate transporter like domains"/>
    <property type="match status" value="1"/>
</dbReference>
<sequence>MFPPLDSITITHKDSRWVGAWWLGFIVTGTVILLSSIPFFFLPKSLPKQGQKRGINKATELTAVSEQEGFLPEEEKEKEDKEEKEEKAVSVQEMDGDKATELAGVSEQEGFLPEEEKEKEDKEEKEEKAVSVQEMVKDFVPSLRRLFRNSIFSMMILTYLVSVNGFIGMITFKPKFMEQIYGQSASKAIFLIGREYQNQTSTRPEPELFLVSLAFVYFAKAFCGAYLKSSITQIERRFDIPSSLIGVIDGSFEMGNLLVIAFVSYFGAKLHRPKLIGIGCLIMSVGSFLIAMPHFFQGPSVLSPVFFLLQDIKIT</sequence>
<keyword evidence="4" id="KW-0812">Transmembrane</keyword>
<dbReference type="GO" id="GO:0016323">
    <property type="term" value="C:basolateral plasma membrane"/>
    <property type="evidence" value="ECO:0007669"/>
    <property type="project" value="TreeGrafter"/>
</dbReference>
<dbReference type="GO" id="GO:0015125">
    <property type="term" value="F:bile acid transmembrane transporter activity"/>
    <property type="evidence" value="ECO:0007669"/>
    <property type="project" value="TreeGrafter"/>
</dbReference>